<protein>
    <submittedName>
        <fullName evidence="1">Unnamed protein product</fullName>
    </submittedName>
</protein>
<reference evidence="1" key="1">
    <citation type="submission" date="2023-04" db="EMBL/GenBank/DDBJ databases">
        <title>Phytophthora fragariaefolia NBRC 109709.</title>
        <authorList>
            <person name="Ichikawa N."/>
            <person name="Sato H."/>
            <person name="Tonouchi N."/>
        </authorList>
    </citation>
    <scope>NUCLEOTIDE SEQUENCE</scope>
    <source>
        <strain evidence="1">NBRC 109709</strain>
    </source>
</reference>
<proteinExistence type="predicted"/>
<dbReference type="EMBL" id="BSXT01002139">
    <property type="protein sequence ID" value="GMF47254.1"/>
    <property type="molecule type" value="Genomic_DNA"/>
</dbReference>
<dbReference type="Proteomes" id="UP001165121">
    <property type="component" value="Unassembled WGS sequence"/>
</dbReference>
<keyword evidence="2" id="KW-1185">Reference proteome</keyword>
<dbReference type="AlphaFoldDB" id="A0A9W7CY85"/>
<organism evidence="1 2">
    <name type="scientific">Phytophthora fragariaefolia</name>
    <dbReference type="NCBI Taxonomy" id="1490495"/>
    <lineage>
        <taxon>Eukaryota</taxon>
        <taxon>Sar</taxon>
        <taxon>Stramenopiles</taxon>
        <taxon>Oomycota</taxon>
        <taxon>Peronosporomycetes</taxon>
        <taxon>Peronosporales</taxon>
        <taxon>Peronosporaceae</taxon>
        <taxon>Phytophthora</taxon>
    </lineage>
</organism>
<dbReference type="OrthoDB" id="5546453at2759"/>
<gene>
    <name evidence="1" type="ORF">Pfra01_001774500</name>
</gene>
<name>A0A9W7CY85_9STRA</name>
<evidence type="ECO:0000313" key="1">
    <source>
        <dbReference type="EMBL" id="GMF47254.1"/>
    </source>
</evidence>
<evidence type="ECO:0000313" key="2">
    <source>
        <dbReference type="Proteomes" id="UP001165121"/>
    </source>
</evidence>
<sequence>MCLQITWVPALDANSSVFDRFMANSPRIDRVHVEGIHLQAKLKDGARWGTLNETLNSQIEDNVRDTREILIYVCSYVVDYTGFLARSLCDYRAWKTNNPLEEVLHEGSLRPCYSSSFSLLSKNEGNSFFTTIVRGSHEIALESHISEVERNLIQAKQGLNLTSGNHRFATLTISHGPRSPAIEVEYLEAWIAKSVNAEKSWSDVLPVGKIASNVVVVTSIKQDAGLYKLEYAELHHGKKLPVSWSVVAIQAPGETVTASVHATIVGEGFHRRYVMDMKATEHDLCGKNHGDQVILVRIPVSNTAYLDLDEIRVRSTTPKLCL</sequence>
<accession>A0A9W7CY85</accession>
<comment type="caution">
    <text evidence="1">The sequence shown here is derived from an EMBL/GenBank/DDBJ whole genome shotgun (WGS) entry which is preliminary data.</text>
</comment>